<name>A0ABR6VHZ8_9FIRM</name>
<proteinExistence type="predicted"/>
<dbReference type="EMBL" id="JACOGK010000016">
    <property type="protein sequence ID" value="MBC3536922.1"/>
    <property type="molecule type" value="Genomic_DNA"/>
</dbReference>
<accession>A0ABR6VHZ8</accession>
<reference evidence="1 2" key="1">
    <citation type="submission" date="2020-08" db="EMBL/GenBank/DDBJ databases">
        <authorList>
            <person name="Liu C."/>
            <person name="Sun Q."/>
        </authorList>
    </citation>
    <scope>NUCLEOTIDE SEQUENCE [LARGE SCALE GENOMIC DNA]</scope>
    <source>
        <strain evidence="1 2">NSJ-59</strain>
    </source>
</reference>
<dbReference type="Proteomes" id="UP000606870">
    <property type="component" value="Unassembled WGS sequence"/>
</dbReference>
<evidence type="ECO:0000313" key="1">
    <source>
        <dbReference type="EMBL" id="MBC3536922.1"/>
    </source>
</evidence>
<evidence type="ECO:0000313" key="2">
    <source>
        <dbReference type="Proteomes" id="UP000606870"/>
    </source>
</evidence>
<gene>
    <name evidence="1" type="ORF">H8J70_06630</name>
</gene>
<dbReference type="RefSeq" id="WP_186503075.1">
    <property type="nucleotide sequence ID" value="NZ_JACOGK010000016.1"/>
</dbReference>
<sequence>MPVLPVQAATINISGDAVQVENEPASKYDTASGYGITTINTDNPAIGNGATMSAADASGNTVNITGGTIASKDPGTDIFGSVVLQQTDNSELTQVSNNTVNLTNTVIGDNTGSVTVFGAYVVDANKDTRTYSKEEMDIWGNHFTPETTETFAISHNTVTVEGAVPADGTTVSIYGGASRLIGSSPNWRDYRSDIDVTANAPVTYNAVYIGTSAAEEATGTYATSADNGAYDSVYGGYTSKGTAANNTVVVRNSTLTNIVAGGYTKSMTADANQVTLSDITAGENLHIYGGYSGQGGAADNTVDLTRVNGTGGKVTAVAGSTNGFNATSGDATNNHMNVTDSTLYVVAGGIAAADGGHGDGDFQSARYYHDAIGNTVSIQESFDGGTLISGGVFGGVAYQNVTNNSVTMTNGKAGAVWGGFCSTEYLYDYWSGTATGNTVTLGVKGATSGGPTIGSTVIGGESRFNGSTGNNVYIYGSTVGTNMGQEAIDSIAGFAEKRARNYYVLPSISNVIAGGIAGSVHIVNLNSATYKEFVATDNHVYISDSTISDGVSAIYGGWNVLDANDNSVTLANTDVSLGNSIALEWKSYNDRGKLIEDDKLEYGGRIIGGEAMNGSASDNKVTISGNGATSMEGITFVAGGKAGVAKNKNIAVSVAAADRNQVSLAGVQLSGASSGLSIAGGRGETGASYNTVSLDAVKITSPDKILGGMTDKGDAIYNQLSIANSSLEMDSGMIIASSTGDGTASHNTLSLTDTSIAGKSGVNLVNSIAYGGAANDNTTTLDTVDAKNLITLSGSYSENDSASNNTFSLTDSKLVFRYDEETRNESVFIVNTGNNEANNNTVSITNHTELAELSELIGSMSESGPVMGNTLTISDSILSNETNEDGFLVRGSLGETEAANNNLYITNSTLSGLQLLYGASGYSDVYNNTEVLTNVTITGRHGILGE</sequence>
<organism evidence="1 2">
    <name type="scientific">Megasphaera hominis</name>
    <dbReference type="NCBI Taxonomy" id="159836"/>
    <lineage>
        <taxon>Bacteria</taxon>
        <taxon>Bacillati</taxon>
        <taxon>Bacillota</taxon>
        <taxon>Negativicutes</taxon>
        <taxon>Veillonellales</taxon>
        <taxon>Veillonellaceae</taxon>
        <taxon>Megasphaera</taxon>
    </lineage>
</organism>
<keyword evidence="2" id="KW-1185">Reference proteome</keyword>
<comment type="caution">
    <text evidence="1">The sequence shown here is derived from an EMBL/GenBank/DDBJ whole genome shotgun (WGS) entry which is preliminary data.</text>
</comment>
<protein>
    <recommendedName>
        <fullName evidence="3">Autotransporter domain-containing protein</fullName>
    </recommendedName>
</protein>
<evidence type="ECO:0008006" key="3">
    <source>
        <dbReference type="Google" id="ProtNLM"/>
    </source>
</evidence>